<dbReference type="EMBL" id="CM044703">
    <property type="protein sequence ID" value="KAI5671534.1"/>
    <property type="molecule type" value="Genomic_DNA"/>
</dbReference>
<name>A0ACC0BFX4_CATRO</name>
<accession>A0ACC0BFX4</accession>
<protein>
    <submittedName>
        <fullName evidence="1">Uncharacterized protein</fullName>
    </submittedName>
</protein>
<keyword evidence="2" id="KW-1185">Reference proteome</keyword>
<evidence type="ECO:0000313" key="2">
    <source>
        <dbReference type="Proteomes" id="UP001060085"/>
    </source>
</evidence>
<gene>
    <name evidence="1" type="ORF">M9H77_11898</name>
</gene>
<organism evidence="1 2">
    <name type="scientific">Catharanthus roseus</name>
    <name type="common">Madagascar periwinkle</name>
    <name type="synonym">Vinca rosea</name>
    <dbReference type="NCBI Taxonomy" id="4058"/>
    <lineage>
        <taxon>Eukaryota</taxon>
        <taxon>Viridiplantae</taxon>
        <taxon>Streptophyta</taxon>
        <taxon>Embryophyta</taxon>
        <taxon>Tracheophyta</taxon>
        <taxon>Spermatophyta</taxon>
        <taxon>Magnoliopsida</taxon>
        <taxon>eudicotyledons</taxon>
        <taxon>Gunneridae</taxon>
        <taxon>Pentapetalae</taxon>
        <taxon>asterids</taxon>
        <taxon>lamiids</taxon>
        <taxon>Gentianales</taxon>
        <taxon>Apocynaceae</taxon>
        <taxon>Rauvolfioideae</taxon>
        <taxon>Vinceae</taxon>
        <taxon>Catharanthinae</taxon>
        <taxon>Catharanthus</taxon>
    </lineage>
</organism>
<comment type="caution">
    <text evidence="1">The sequence shown here is derived from an EMBL/GenBank/DDBJ whole genome shotgun (WGS) entry which is preliminary data.</text>
</comment>
<dbReference type="Proteomes" id="UP001060085">
    <property type="component" value="Linkage Group LG03"/>
</dbReference>
<sequence>MGHAGTANDLLLTFGPSLVGLRHSGERALSYHLPYFKRRIANVTSLLSLDLWRATLSSKFFKFLLPVSVPGLLLVVEILLSLKSSWTPCTTLKSLEMKPDAELLRYCNIRDQYPLQLHI</sequence>
<evidence type="ECO:0000313" key="1">
    <source>
        <dbReference type="EMBL" id="KAI5671534.1"/>
    </source>
</evidence>
<proteinExistence type="predicted"/>
<reference evidence="2" key="1">
    <citation type="journal article" date="2023" name="Nat. Plants">
        <title>Single-cell RNA sequencing provides a high-resolution roadmap for understanding the multicellular compartmentation of specialized metabolism.</title>
        <authorList>
            <person name="Sun S."/>
            <person name="Shen X."/>
            <person name="Li Y."/>
            <person name="Li Y."/>
            <person name="Wang S."/>
            <person name="Li R."/>
            <person name="Zhang H."/>
            <person name="Shen G."/>
            <person name="Guo B."/>
            <person name="Wei J."/>
            <person name="Xu J."/>
            <person name="St-Pierre B."/>
            <person name="Chen S."/>
            <person name="Sun C."/>
        </authorList>
    </citation>
    <scope>NUCLEOTIDE SEQUENCE [LARGE SCALE GENOMIC DNA]</scope>
</reference>